<dbReference type="AlphaFoldDB" id="A0A0B5D8V8"/>
<proteinExistence type="predicted"/>
<dbReference type="RefSeq" id="WP_040084835.1">
    <property type="nucleotide sequence ID" value="NZ_BCSU01000011.1"/>
</dbReference>
<dbReference type="STRING" id="1223515.B842_01745"/>
<organism evidence="1 2">
    <name type="scientific">Corynebacterium humireducens NBRC 106098 = DSM 45392</name>
    <dbReference type="NCBI Taxonomy" id="1223515"/>
    <lineage>
        <taxon>Bacteria</taxon>
        <taxon>Bacillati</taxon>
        <taxon>Actinomycetota</taxon>
        <taxon>Actinomycetes</taxon>
        <taxon>Mycobacteriales</taxon>
        <taxon>Corynebacteriaceae</taxon>
        <taxon>Corynebacterium</taxon>
    </lineage>
</organism>
<reference evidence="1 2" key="1">
    <citation type="submission" date="2013-04" db="EMBL/GenBank/DDBJ databases">
        <title>Complete genome sequence of Corynebacterium humireducens DSM 45392(T), isolated from a wastewater-fed microbial fuel cell.</title>
        <authorList>
            <person name="Ruckert C."/>
            <person name="Albersmeier A."/>
            <person name="Kalinowski J."/>
        </authorList>
    </citation>
    <scope>NUCLEOTIDE SEQUENCE [LARGE SCALE GENOMIC DNA]</scope>
    <source>
        <strain evidence="2">MFC-5</strain>
    </source>
</reference>
<dbReference type="KEGG" id="chm:B842_01745"/>
<sequence length="60" mass="6107">MNHTRTGVMLGLALAFAAILGGWTGLLLALVLGGLGGVIGAHLDGRIDLRALSRAVRGQD</sequence>
<keyword evidence="2" id="KW-1185">Reference proteome</keyword>
<accession>A0A0B5D8V8</accession>
<evidence type="ECO:0000313" key="1">
    <source>
        <dbReference type="EMBL" id="AJE32204.1"/>
    </source>
</evidence>
<gene>
    <name evidence="1" type="ORF">B842_01745</name>
</gene>
<evidence type="ECO:0000313" key="2">
    <source>
        <dbReference type="Proteomes" id="UP000031524"/>
    </source>
</evidence>
<dbReference type="EMBL" id="CP005286">
    <property type="protein sequence ID" value="AJE32204.1"/>
    <property type="molecule type" value="Genomic_DNA"/>
</dbReference>
<evidence type="ECO:0008006" key="3">
    <source>
        <dbReference type="Google" id="ProtNLM"/>
    </source>
</evidence>
<name>A0A0B5D8V8_9CORY</name>
<dbReference type="Proteomes" id="UP000031524">
    <property type="component" value="Chromosome"/>
</dbReference>
<dbReference type="HOGENOM" id="CLU_196127_1_0_11"/>
<protein>
    <recommendedName>
        <fullName evidence="3">DUF2273 domain-containing protein</fullName>
    </recommendedName>
</protein>